<sequence length="285" mass="31485">MFGLRRGGASRFGRIFRPGLELRWSWSEWGDATVKNVWTAYDGEREGSKPSPSPSRLERVLFQKARPNCSSIKPPALMVCLTPFFEPPTYQLTPRSTEYHHDELSSTTTTAPPPPPSPFPLSSNSLRNPSPSLLHTTLQGPLHQLFEVAGRGAWTASASGLISPLIAQHCAPPSAVGQIRTASQIGLMPIETAIATSRWCSREAMSRAMLVLEHAASRSTERGVTPWAGWTTHNRLQTATATHHERPFWWLPTLLRLGPRISSGLVQFWDRFASLIPGTGTRAFV</sequence>
<evidence type="ECO:0000313" key="1">
    <source>
        <dbReference type="EMBL" id="KAJ3521482.1"/>
    </source>
</evidence>
<gene>
    <name evidence="1" type="ORF">NM208_g13269</name>
</gene>
<name>A0ACC1RPS7_9HYPO</name>
<organism evidence="1 2">
    <name type="scientific">Fusarium decemcellulare</name>
    <dbReference type="NCBI Taxonomy" id="57161"/>
    <lineage>
        <taxon>Eukaryota</taxon>
        <taxon>Fungi</taxon>
        <taxon>Dikarya</taxon>
        <taxon>Ascomycota</taxon>
        <taxon>Pezizomycotina</taxon>
        <taxon>Sordariomycetes</taxon>
        <taxon>Hypocreomycetidae</taxon>
        <taxon>Hypocreales</taxon>
        <taxon>Nectriaceae</taxon>
        <taxon>Fusarium</taxon>
        <taxon>Fusarium decemcellulare species complex</taxon>
    </lineage>
</organism>
<accession>A0ACC1RPS7</accession>
<proteinExistence type="predicted"/>
<reference evidence="1" key="1">
    <citation type="submission" date="2022-08" db="EMBL/GenBank/DDBJ databases">
        <title>Genome Sequence of Fusarium decemcellulare.</title>
        <authorList>
            <person name="Buettner E."/>
        </authorList>
    </citation>
    <scope>NUCLEOTIDE SEQUENCE</scope>
    <source>
        <strain evidence="1">Babe19</strain>
    </source>
</reference>
<comment type="caution">
    <text evidence="1">The sequence shown here is derived from an EMBL/GenBank/DDBJ whole genome shotgun (WGS) entry which is preliminary data.</text>
</comment>
<keyword evidence="2" id="KW-1185">Reference proteome</keyword>
<dbReference type="Proteomes" id="UP001148629">
    <property type="component" value="Unassembled WGS sequence"/>
</dbReference>
<protein>
    <submittedName>
        <fullName evidence="1">Uncharacterized protein</fullName>
    </submittedName>
</protein>
<dbReference type="EMBL" id="JANRMS010002663">
    <property type="protein sequence ID" value="KAJ3521482.1"/>
    <property type="molecule type" value="Genomic_DNA"/>
</dbReference>
<evidence type="ECO:0000313" key="2">
    <source>
        <dbReference type="Proteomes" id="UP001148629"/>
    </source>
</evidence>